<evidence type="ECO:0000259" key="1">
    <source>
        <dbReference type="Pfam" id="PF18701"/>
    </source>
</evidence>
<name>A0AA89BV78_PINIB</name>
<dbReference type="EMBL" id="VSWD01000013">
    <property type="protein sequence ID" value="KAK3083618.1"/>
    <property type="molecule type" value="Genomic_DNA"/>
</dbReference>
<reference evidence="2" key="1">
    <citation type="submission" date="2019-08" db="EMBL/GenBank/DDBJ databases">
        <title>The improved chromosome-level genome for the pearl oyster Pinctada fucata martensii using PacBio sequencing and Hi-C.</title>
        <authorList>
            <person name="Zheng Z."/>
        </authorList>
    </citation>
    <scope>NUCLEOTIDE SEQUENCE</scope>
    <source>
        <strain evidence="2">ZZ-2019</strain>
        <tissue evidence="2">Adductor muscle</tissue>
    </source>
</reference>
<dbReference type="Pfam" id="PF18701">
    <property type="entry name" value="DUF5641"/>
    <property type="match status" value="1"/>
</dbReference>
<dbReference type="PANTHER" id="PTHR47331:SF6">
    <property type="entry name" value="DOUBLECORTIN DOMAIN-CONTAINING PROTEIN"/>
    <property type="match status" value="1"/>
</dbReference>
<dbReference type="Proteomes" id="UP001186944">
    <property type="component" value="Unassembled WGS sequence"/>
</dbReference>
<dbReference type="AlphaFoldDB" id="A0AA89BV78"/>
<dbReference type="PANTHER" id="PTHR47331">
    <property type="entry name" value="PHD-TYPE DOMAIN-CONTAINING PROTEIN"/>
    <property type="match status" value="1"/>
</dbReference>
<dbReference type="InterPro" id="IPR040676">
    <property type="entry name" value="DUF5641"/>
</dbReference>
<comment type="caution">
    <text evidence="2">The sequence shown here is derived from an EMBL/GenBank/DDBJ whole genome shotgun (WGS) entry which is preliminary data.</text>
</comment>
<protein>
    <recommendedName>
        <fullName evidence="1">DUF5641 domain-containing protein</fullName>
    </recommendedName>
</protein>
<sequence length="157" mass="18316">MAEACAIMNGRPLVPVSTDPESPSILTPSQILTHKVSNYAGNLDVTDFGRKDVMKSQWKLVQHLADNFWRRWQAEYMHSLQVRQKWQLPGETFKERDVVLVKDDDCRRNQWPLGVIEEVYWSKDSMVRKVKVSIVRGNSRVSYVRPISELVRLVEFQ</sequence>
<evidence type="ECO:0000313" key="2">
    <source>
        <dbReference type="EMBL" id="KAK3083618.1"/>
    </source>
</evidence>
<keyword evidence="3" id="KW-1185">Reference proteome</keyword>
<feature type="domain" description="DUF5641" evidence="1">
    <location>
        <begin position="56"/>
        <end position="153"/>
    </location>
</feature>
<proteinExistence type="predicted"/>
<organism evidence="2 3">
    <name type="scientific">Pinctada imbricata</name>
    <name type="common">Atlantic pearl-oyster</name>
    <name type="synonym">Pinctada martensii</name>
    <dbReference type="NCBI Taxonomy" id="66713"/>
    <lineage>
        <taxon>Eukaryota</taxon>
        <taxon>Metazoa</taxon>
        <taxon>Spiralia</taxon>
        <taxon>Lophotrochozoa</taxon>
        <taxon>Mollusca</taxon>
        <taxon>Bivalvia</taxon>
        <taxon>Autobranchia</taxon>
        <taxon>Pteriomorphia</taxon>
        <taxon>Pterioida</taxon>
        <taxon>Pterioidea</taxon>
        <taxon>Pteriidae</taxon>
        <taxon>Pinctada</taxon>
    </lineage>
</organism>
<gene>
    <name evidence="2" type="ORF">FSP39_000372</name>
</gene>
<evidence type="ECO:0000313" key="3">
    <source>
        <dbReference type="Proteomes" id="UP001186944"/>
    </source>
</evidence>
<accession>A0AA89BV78</accession>